<gene>
    <name evidence="7" type="ORF">LSH36_14g10038</name>
</gene>
<dbReference type="PROSITE" id="PS50865">
    <property type="entry name" value="ZF_MYND_2"/>
    <property type="match status" value="1"/>
</dbReference>
<feature type="domain" description="MYND-type" evidence="6">
    <location>
        <begin position="1748"/>
        <end position="1784"/>
    </location>
</feature>
<keyword evidence="8" id="KW-1185">Reference proteome</keyword>
<evidence type="ECO:0000256" key="2">
    <source>
        <dbReference type="ARBA" id="ARBA00022771"/>
    </source>
</evidence>
<reference evidence="7" key="1">
    <citation type="journal article" date="2023" name="Mol. Biol. Evol.">
        <title>Third-Generation Sequencing Reveals the Adaptive Role of the Epigenome in Three Deep-Sea Polychaetes.</title>
        <authorList>
            <person name="Perez M."/>
            <person name="Aroh O."/>
            <person name="Sun Y."/>
            <person name="Lan Y."/>
            <person name="Juniper S.K."/>
            <person name="Young C.R."/>
            <person name="Angers B."/>
            <person name="Qian P.Y."/>
        </authorList>
    </citation>
    <scope>NUCLEOTIDE SEQUENCE</scope>
    <source>
        <strain evidence="7">P08H-3</strain>
    </source>
</reference>
<dbReference type="Proteomes" id="UP001208570">
    <property type="component" value="Unassembled WGS sequence"/>
</dbReference>
<dbReference type="Pfam" id="PF01753">
    <property type="entry name" value="zf-MYND"/>
    <property type="match status" value="1"/>
</dbReference>
<keyword evidence="3" id="KW-0862">Zinc</keyword>
<dbReference type="InterPro" id="IPR002893">
    <property type="entry name" value="Znf_MYND"/>
</dbReference>
<name>A0AAD9NG50_9ANNE</name>
<feature type="compositionally biased region" description="Polar residues" evidence="5">
    <location>
        <begin position="624"/>
        <end position="642"/>
    </location>
</feature>
<dbReference type="SUPFAM" id="SSF144232">
    <property type="entry name" value="HIT/MYND zinc finger-like"/>
    <property type="match status" value="1"/>
</dbReference>
<feature type="region of interest" description="Disordered" evidence="5">
    <location>
        <begin position="363"/>
        <end position="389"/>
    </location>
</feature>
<evidence type="ECO:0000256" key="4">
    <source>
        <dbReference type="PROSITE-ProRule" id="PRU00134"/>
    </source>
</evidence>
<dbReference type="Gene3D" id="6.10.140.2220">
    <property type="match status" value="1"/>
</dbReference>
<evidence type="ECO:0000256" key="1">
    <source>
        <dbReference type="ARBA" id="ARBA00022723"/>
    </source>
</evidence>
<dbReference type="GO" id="GO:0008270">
    <property type="term" value="F:zinc ion binding"/>
    <property type="evidence" value="ECO:0007669"/>
    <property type="project" value="UniProtKB-KW"/>
</dbReference>
<feature type="compositionally biased region" description="Polar residues" evidence="5">
    <location>
        <begin position="501"/>
        <end position="521"/>
    </location>
</feature>
<feature type="region of interest" description="Disordered" evidence="5">
    <location>
        <begin position="1068"/>
        <end position="1091"/>
    </location>
</feature>
<proteinExistence type="predicted"/>
<feature type="region of interest" description="Disordered" evidence="5">
    <location>
        <begin position="565"/>
        <end position="648"/>
    </location>
</feature>
<evidence type="ECO:0000256" key="3">
    <source>
        <dbReference type="ARBA" id="ARBA00022833"/>
    </source>
</evidence>
<organism evidence="7 8">
    <name type="scientific">Paralvinella palmiformis</name>
    <dbReference type="NCBI Taxonomy" id="53620"/>
    <lineage>
        <taxon>Eukaryota</taxon>
        <taxon>Metazoa</taxon>
        <taxon>Spiralia</taxon>
        <taxon>Lophotrochozoa</taxon>
        <taxon>Annelida</taxon>
        <taxon>Polychaeta</taxon>
        <taxon>Sedentaria</taxon>
        <taxon>Canalipalpata</taxon>
        <taxon>Terebellida</taxon>
        <taxon>Terebelliformia</taxon>
        <taxon>Alvinellidae</taxon>
        <taxon>Paralvinella</taxon>
    </lineage>
</organism>
<evidence type="ECO:0000313" key="7">
    <source>
        <dbReference type="EMBL" id="KAK2168805.1"/>
    </source>
</evidence>
<keyword evidence="2 4" id="KW-0863">Zinc-finger</keyword>
<feature type="compositionally biased region" description="Polar residues" evidence="5">
    <location>
        <begin position="851"/>
        <end position="882"/>
    </location>
</feature>
<comment type="caution">
    <text evidence="7">The sequence shown here is derived from an EMBL/GenBank/DDBJ whole genome shotgun (WGS) entry which is preliminary data.</text>
</comment>
<feature type="compositionally biased region" description="Basic and acidic residues" evidence="5">
    <location>
        <begin position="566"/>
        <end position="591"/>
    </location>
</feature>
<evidence type="ECO:0000256" key="5">
    <source>
        <dbReference type="SAM" id="MobiDB-lite"/>
    </source>
</evidence>
<feature type="region of interest" description="Disordered" evidence="5">
    <location>
        <begin position="973"/>
        <end position="997"/>
    </location>
</feature>
<dbReference type="EMBL" id="JAODUP010000014">
    <property type="protein sequence ID" value="KAK2168805.1"/>
    <property type="molecule type" value="Genomic_DNA"/>
</dbReference>
<feature type="region of interest" description="Disordered" evidence="5">
    <location>
        <begin position="662"/>
        <end position="694"/>
    </location>
</feature>
<sequence length="1790" mass="196330">MARDKKKKGTINNIVCRFMLQQIAKEITRYRRYSREEILRLFRGLMQPVVRLERLQQDIVCQWTARKPGNDRNDLGHGVVQENMQRKSVPRKRFLMPVNAKSTSRHKSNNDSSRMSARIANSCLFVSSTNSLGTLSSLSGADDNIQINKNGTGAFPGDLDSLQKGNVLSTTGATSGHYRSSLCSCKKINKWPSSRKNWKCKIHRPIKNYNRLQAKPMFRLNKRIELSRNRTCLARGHKVPSVPVDRMTNNQDVSLKHTLLPDEILQTTESEDGHSLLCNKENDKIHLASEIAITRATSSTTCVASDCHTPLRNSTDTIRDVIQNSAVPSDDALRMKGNRVDNITAMELETDDRLSVPCDEGNHAELIPSPTTDAVDREEQSNEGSLSYLADSDNSFSKIASVNHMKNSDKSGMLLDTSASDNVLAGDDVANSERALVGTNIVIGVEMNSGYHASAIQDNARHENANDDLKILSGQSSAEASEIGDKHSTQPIQPTPDAFSGSISHDCSPKQPLQHTQSAGKSVNERLKPKGLSITSHSVKNYDYAVFNSLSHKHVDGTTMKMVQESFEKGSSDRSQESKHNSDTSSDEHLHSKPILPVDYPSKHADSAVYNNLPDRENSEDTESSINMTQQISHCSLSTTSSDIKDRDTRTKYNARLYEKSSNDTGFYSRPATPNGLTPGSKGPSAMQHDMPRSSACTPSYEYCLKADPTLTPNIRTGYLYPGDTECLSGHSFATPSIPEKRETGVNVSVQGTDSNQLRNSAYSINRQAPFSDKLSVYTSQAAIALPYENENQRKESRQFAFPQVIDKICKAAFASLDNNNGSQQPNWNDLPDYSPVDARREFAPVEPIGSSKSQHFNSSPKSSGLDFGTNTQPAMANPQSNANTWWNTASLGCASYRGTGINLARKDTADFQKHNAFVRKNKSDIQPGAMELRLIRDRSAQTDETMIREEIVLKERQSVSNSRQILQEPDINENTVSNNNVSSSYSEEGGYGTTKDMRISPLEHQSGNANKCDVITNEILLKHDPVSVAVGELKIVDVVSLARFVPMLNSAAASVSKSSKEIQVNSASEYSNGTKAGNDETAPLDLSARPSSILGLRKKEERQSATTHLTETDPSEIQIESIVSPSATSPTTYTCSPSIYTGKALGDQHLKVSVSPNCNSPSSLASTLSKAAAVSQCTNLPAINSHKLKGRFSMPGSCNSFIAESIQITGSVIRRAEETTNYVAELQTSPSILNGNNFRALPGKNSSRGVFSHSATLLHLDDYMTITNSSESVCKSKETHTHSADKANFKVMDISDNCMLPANSTCTPNFNGVNALRDGQFIADRLIGQGNLTPSRSSGVLDGVVPISLSAQQLIVNDNRQGKLCMPGVYKHSKVQPIVNVCVTRSPNQTMDSISELPGSSKTSNLKLVTSNASIQQYPVTDVLPRASTQKADGIVNHDRYLSAGQKLNSQIGECTNTHTGSMNTACKSTVSIKPVIPLPVFRSLVSTVVTSMLSPEYENRQTTTDALPFQHVTVDQSAQSLHAAPIYSGNESPSTTILPDGRLITTCGQSNPTKLSPIKKLVHPPEQALSLNRGQMAEASAPLIYPSSTNVASVQLQEKTMLKPPPPYRMPNKQRFLSADQSNIPISTVHGRVQPLSADHSVFSLRPRQAVNYTTESYGQINSSRVNSPIWDEGKSFIPPQQQHHQQRWQRSRMANSIQPHNRPLQMGQRMTNQAPRPSWKPGVWAGSDELVPFVCSSTTLAHITCNVCENRAKFLCSGCRRVAYCSHECQVNSWKDHRGTCLQYSRR</sequence>
<evidence type="ECO:0000313" key="8">
    <source>
        <dbReference type="Proteomes" id="UP001208570"/>
    </source>
</evidence>
<feature type="region of interest" description="Disordered" evidence="5">
    <location>
        <begin position="476"/>
        <end position="527"/>
    </location>
</feature>
<protein>
    <recommendedName>
        <fullName evidence="6">MYND-type domain-containing protein</fullName>
    </recommendedName>
</protein>
<evidence type="ECO:0000259" key="6">
    <source>
        <dbReference type="PROSITE" id="PS50865"/>
    </source>
</evidence>
<accession>A0AAD9NG50</accession>
<feature type="region of interest" description="Disordered" evidence="5">
    <location>
        <begin position="847"/>
        <end position="882"/>
    </location>
</feature>
<keyword evidence="1" id="KW-0479">Metal-binding</keyword>
<feature type="compositionally biased region" description="Low complexity" evidence="5">
    <location>
        <begin position="973"/>
        <end position="989"/>
    </location>
</feature>